<feature type="transmembrane region" description="Helical" evidence="1">
    <location>
        <begin position="34"/>
        <end position="52"/>
    </location>
</feature>
<gene>
    <name evidence="2" type="ORF">GCM10022399_42970</name>
</gene>
<reference evidence="3" key="1">
    <citation type="journal article" date="2019" name="Int. J. Syst. Evol. Microbiol.">
        <title>The Global Catalogue of Microorganisms (GCM) 10K type strain sequencing project: providing services to taxonomists for standard genome sequencing and annotation.</title>
        <authorList>
            <consortium name="The Broad Institute Genomics Platform"/>
            <consortium name="The Broad Institute Genome Sequencing Center for Infectious Disease"/>
            <person name="Wu L."/>
            <person name="Ma J."/>
        </authorList>
    </citation>
    <scope>NUCLEOTIDE SEQUENCE [LARGE SCALE GENOMIC DNA]</scope>
    <source>
        <strain evidence="3">JCM 17125</strain>
    </source>
</reference>
<sequence length="200" mass="20829">MFALLVIAALVVLPIGWALLLQWRRGATGRVRRGGLLVGAVAMMVGCVVAVAPDASASKPFRIPAPIGNSNTFPAGTACAYTLQADLVGGNRVFTFFDNERFHATGRHIDRFTNVDTGTSTTIDQQGSFDSVPSADGGSVLRGSGINAFVFFPGDAGPGDIQNGRTYLFTGNFVAAMDPAGAITTFTSTGTSQDVCAMLM</sequence>
<evidence type="ECO:0000313" key="3">
    <source>
        <dbReference type="Proteomes" id="UP001501468"/>
    </source>
</evidence>
<dbReference type="Proteomes" id="UP001501468">
    <property type="component" value="Unassembled WGS sequence"/>
</dbReference>
<organism evidence="2 3">
    <name type="scientific">Terrabacter ginsenosidimutans</name>
    <dbReference type="NCBI Taxonomy" id="490575"/>
    <lineage>
        <taxon>Bacteria</taxon>
        <taxon>Bacillati</taxon>
        <taxon>Actinomycetota</taxon>
        <taxon>Actinomycetes</taxon>
        <taxon>Micrococcales</taxon>
        <taxon>Intrasporangiaceae</taxon>
        <taxon>Terrabacter</taxon>
    </lineage>
</organism>
<proteinExistence type="predicted"/>
<keyword evidence="1" id="KW-0812">Transmembrane</keyword>
<protein>
    <recommendedName>
        <fullName evidence="4">CUB domain-containing protein</fullName>
    </recommendedName>
</protein>
<evidence type="ECO:0000313" key="2">
    <source>
        <dbReference type="EMBL" id="GAA3722039.1"/>
    </source>
</evidence>
<comment type="caution">
    <text evidence="2">The sequence shown here is derived from an EMBL/GenBank/DDBJ whole genome shotgun (WGS) entry which is preliminary data.</text>
</comment>
<evidence type="ECO:0008006" key="4">
    <source>
        <dbReference type="Google" id="ProtNLM"/>
    </source>
</evidence>
<evidence type="ECO:0000256" key="1">
    <source>
        <dbReference type="SAM" id="Phobius"/>
    </source>
</evidence>
<keyword evidence="1" id="KW-1133">Transmembrane helix</keyword>
<dbReference type="RefSeq" id="WP_344951878.1">
    <property type="nucleotide sequence ID" value="NZ_BAABDC010000014.1"/>
</dbReference>
<dbReference type="EMBL" id="BAABDC010000014">
    <property type="protein sequence ID" value="GAA3722039.1"/>
    <property type="molecule type" value="Genomic_DNA"/>
</dbReference>
<keyword evidence="1" id="KW-0472">Membrane</keyword>
<accession>A0ABP7EQR1</accession>
<name>A0ABP7EQR1_9MICO</name>
<keyword evidence="3" id="KW-1185">Reference proteome</keyword>